<accession>A0ABN4GUF0</accession>
<evidence type="ECO:0008006" key="7">
    <source>
        <dbReference type="Google" id="ProtNLM"/>
    </source>
</evidence>
<reference evidence="5 6" key="1">
    <citation type="journal article" date="2015" name="ISME J.">
        <title>Draft Genome Sequence of Streptomyces incarnatus NRRL8089, which Produces the Nucleoside Antibiotic Sinefungin.</title>
        <authorList>
            <person name="Oshima K."/>
            <person name="Hattori M."/>
            <person name="Shimizu H."/>
            <person name="Fukuda K."/>
            <person name="Nemoto M."/>
            <person name="Inagaki K."/>
            <person name="Tamura T."/>
        </authorList>
    </citation>
    <scope>NUCLEOTIDE SEQUENCE [LARGE SCALE GENOMIC DNA]</scope>
    <source>
        <strain evidence="5 6">NRRL 8089</strain>
    </source>
</reference>
<evidence type="ECO:0000313" key="5">
    <source>
        <dbReference type="EMBL" id="AKJ15919.1"/>
    </source>
</evidence>
<dbReference type="InterPro" id="IPR044639">
    <property type="entry name" value="CGS1/2"/>
</dbReference>
<evidence type="ECO:0000256" key="4">
    <source>
        <dbReference type="RuleBase" id="RU362118"/>
    </source>
</evidence>
<gene>
    <name evidence="5" type="ORF">ABB07_39640</name>
</gene>
<sequence>MTKQRPQDAYTNSIESPTYQSASYYFNNADHVKDGLHNRSVPAGRYGRYSNPTWIEVENKLSELSGAESSLVFASGMAAHVTAFLALLEAGDEVVLPSESYRQVRNVFHHILPKFGVVVHEFSIRDSEAFIENVAALRGRIKLVHLEMPSSPHMYLIDVARVRAAVGPDVILTLDSSFSPPPNYYALQWGVDLVLFSATKYLSGHGDIVAGVASGREELIEKLRWYRDTTGPIVDGNTAFLLRRSLYTLQLRMERVNAMGLEVARFLEGHPAVERVYYNGLESHPHFKLAQQYLNGFGGVITFELRMSEEQTAEVVDRLRVPFMASNFGAPHTLIEQSTFFTYFEYSDDELVSIGVPRGTVRLALGYSNEVADIIKDLDQALSHVLSGAGGSAAS</sequence>
<evidence type="ECO:0000313" key="6">
    <source>
        <dbReference type="Proteomes" id="UP000035366"/>
    </source>
</evidence>
<dbReference type="Pfam" id="PF01053">
    <property type="entry name" value="Cys_Met_Meta_PP"/>
    <property type="match status" value="1"/>
</dbReference>
<dbReference type="PIRSF" id="PIRSF001434">
    <property type="entry name" value="CGS"/>
    <property type="match status" value="1"/>
</dbReference>
<dbReference type="Proteomes" id="UP000035366">
    <property type="component" value="Plasmid unnamed_2"/>
</dbReference>
<dbReference type="InterPro" id="IPR000277">
    <property type="entry name" value="Cys/Met-Metab_PyrdxlP-dep_enz"/>
</dbReference>
<dbReference type="PROSITE" id="PS00868">
    <property type="entry name" value="CYS_MET_METAB_PP"/>
    <property type="match status" value="1"/>
</dbReference>
<dbReference type="InterPro" id="IPR015421">
    <property type="entry name" value="PyrdxlP-dep_Trfase_major"/>
</dbReference>
<organism evidence="5 6">
    <name type="scientific">Streptomyces incarnatus</name>
    <dbReference type="NCBI Taxonomy" id="665007"/>
    <lineage>
        <taxon>Bacteria</taxon>
        <taxon>Bacillati</taxon>
        <taxon>Actinomycetota</taxon>
        <taxon>Actinomycetes</taxon>
        <taxon>Kitasatosporales</taxon>
        <taxon>Streptomycetaceae</taxon>
        <taxon>Streptomyces</taxon>
    </lineage>
</organism>
<keyword evidence="6" id="KW-1185">Reference proteome</keyword>
<protein>
    <recommendedName>
        <fullName evidence="7">Cystathionine gamma-synthase</fullName>
    </recommendedName>
</protein>
<dbReference type="InterPro" id="IPR015422">
    <property type="entry name" value="PyrdxlP-dep_Trfase_small"/>
</dbReference>
<dbReference type="EMBL" id="CP011499">
    <property type="protein sequence ID" value="AKJ15919.1"/>
    <property type="molecule type" value="Genomic_DNA"/>
</dbReference>
<dbReference type="InterPro" id="IPR054542">
    <property type="entry name" value="Cys_met_metab_PP"/>
</dbReference>
<keyword evidence="3 4" id="KW-0663">Pyridoxal phosphate</keyword>
<dbReference type="InterPro" id="IPR015424">
    <property type="entry name" value="PyrdxlP-dep_Trfase"/>
</dbReference>
<keyword evidence="5" id="KW-0614">Plasmid</keyword>
<proteinExistence type="inferred from homology"/>
<evidence type="ECO:0000256" key="3">
    <source>
        <dbReference type="ARBA" id="ARBA00022898"/>
    </source>
</evidence>
<comment type="similarity">
    <text evidence="2 4">Belongs to the trans-sulfuration enzymes family.</text>
</comment>
<dbReference type="RefSeq" id="WP_208904020.1">
    <property type="nucleotide sequence ID" value="NZ_CP011499.1"/>
</dbReference>
<dbReference type="PANTHER" id="PTHR43379:SF1">
    <property type="entry name" value="CYSTATHIONINE GAMMA-SYNTHASE 1, CHLOROPLASTIC-RELATED"/>
    <property type="match status" value="1"/>
</dbReference>
<dbReference type="Gene3D" id="3.40.640.10">
    <property type="entry name" value="Type I PLP-dependent aspartate aminotransferase-like (Major domain)"/>
    <property type="match status" value="1"/>
</dbReference>
<evidence type="ECO:0000256" key="1">
    <source>
        <dbReference type="ARBA" id="ARBA00001933"/>
    </source>
</evidence>
<name>A0ABN4GUF0_9ACTN</name>
<dbReference type="SUPFAM" id="SSF53383">
    <property type="entry name" value="PLP-dependent transferases"/>
    <property type="match status" value="1"/>
</dbReference>
<dbReference type="Gene3D" id="3.90.1150.10">
    <property type="entry name" value="Aspartate Aminotransferase, domain 1"/>
    <property type="match status" value="1"/>
</dbReference>
<dbReference type="PANTHER" id="PTHR43379">
    <property type="entry name" value="CYSTATHIONINE GAMMA-SYNTHASE"/>
    <property type="match status" value="1"/>
</dbReference>
<comment type="cofactor">
    <cofactor evidence="1 4">
        <name>pyridoxal 5'-phosphate</name>
        <dbReference type="ChEBI" id="CHEBI:597326"/>
    </cofactor>
</comment>
<evidence type="ECO:0000256" key="2">
    <source>
        <dbReference type="ARBA" id="ARBA00009077"/>
    </source>
</evidence>
<geneLocation type="plasmid" evidence="5 6">
    <name>unnamed_2</name>
</geneLocation>